<dbReference type="Proteomes" id="UP000738431">
    <property type="component" value="Chromosome"/>
</dbReference>
<keyword evidence="2" id="KW-0201">Cytochrome c-type biogenesis</keyword>
<feature type="domain" description="Thioredoxin" evidence="5">
    <location>
        <begin position="213"/>
        <end position="375"/>
    </location>
</feature>
<evidence type="ECO:0000256" key="3">
    <source>
        <dbReference type="ARBA" id="ARBA00023284"/>
    </source>
</evidence>
<dbReference type="PROSITE" id="PS00194">
    <property type="entry name" value="THIOREDOXIN_1"/>
    <property type="match status" value="1"/>
</dbReference>
<evidence type="ECO:0000313" key="6">
    <source>
        <dbReference type="EMBL" id="WRQ90064.1"/>
    </source>
</evidence>
<dbReference type="CDD" id="cd02966">
    <property type="entry name" value="TlpA_like_family"/>
    <property type="match status" value="1"/>
</dbReference>
<dbReference type="CDD" id="cd02969">
    <property type="entry name" value="PRX_like1"/>
    <property type="match status" value="1"/>
</dbReference>
<sequence length="386" mass="42906">MPRTLPSLLTALLLSAATAFAADGSTPQPQALGSPLPDFELPGIAPDGSVQTYTPADFASAKLLCIIFTCNHCPTAQRYEERIKQLTTDYAPQGVAVVAINPNNAEAVRLDEMAWTDVGDSFADMQIRHAHKEFNFPYLDDGETQAISRVFGPVATPHVFIYDQDRKLAFQGRIDDAELPQYIKHHDTRDALDALLAGHAPEVQTTRVFGCSVKWAEKAEGYNKLWAQRLKEEPVTLEHATAADFVALRENQDSGKIRVINVWATWCGPCVSEFPDLVDLNVTFRNRDFELVTIAAEYPKMEAKALKFLQQQHASMQNYIFGDTDKYANIEAIDPEWSGALPHTLVIDEKGEVIFRHTGPIDFIELRRLLLPALEAITPWGGLDGN</sequence>
<evidence type="ECO:0000313" key="7">
    <source>
        <dbReference type="Proteomes" id="UP000738431"/>
    </source>
</evidence>
<reference evidence="6 7" key="1">
    <citation type="submission" date="2023-12" db="EMBL/GenBank/DDBJ databases">
        <title>Description of an unclassified Opitutus bacterium of Verrucomicrobiota.</title>
        <authorList>
            <person name="Zhang D.-F."/>
        </authorList>
    </citation>
    <scope>NUCLEOTIDE SEQUENCE [LARGE SCALE GENOMIC DNA]</scope>
    <source>
        <strain evidence="6 7">WL0086</strain>
    </source>
</reference>
<proteinExistence type="predicted"/>
<accession>A0ABZ1CEV0</accession>
<keyword evidence="3" id="KW-0676">Redox-active center</keyword>
<keyword evidence="4" id="KW-0732">Signal</keyword>
<gene>
    <name evidence="6" type="ORF">K1X11_011650</name>
</gene>
<keyword evidence="7" id="KW-1185">Reference proteome</keyword>
<dbReference type="SUPFAM" id="SSF52833">
    <property type="entry name" value="Thioredoxin-like"/>
    <property type="match status" value="2"/>
</dbReference>
<dbReference type="InterPro" id="IPR013740">
    <property type="entry name" value="Redoxin"/>
</dbReference>
<dbReference type="InterPro" id="IPR017937">
    <property type="entry name" value="Thioredoxin_CS"/>
</dbReference>
<name>A0ABZ1CEV0_9BACT</name>
<dbReference type="PANTHER" id="PTHR43640">
    <property type="entry name" value="OS07G0260300 PROTEIN"/>
    <property type="match status" value="1"/>
</dbReference>
<dbReference type="InterPro" id="IPR013766">
    <property type="entry name" value="Thioredoxin_domain"/>
</dbReference>
<dbReference type="InterPro" id="IPR047262">
    <property type="entry name" value="PRX-like1"/>
</dbReference>
<evidence type="ECO:0000256" key="1">
    <source>
        <dbReference type="ARBA" id="ARBA00004196"/>
    </source>
</evidence>
<feature type="signal peptide" evidence="4">
    <location>
        <begin position="1"/>
        <end position="21"/>
    </location>
</feature>
<dbReference type="PROSITE" id="PS51352">
    <property type="entry name" value="THIOREDOXIN_2"/>
    <property type="match status" value="2"/>
</dbReference>
<dbReference type="InterPro" id="IPR000866">
    <property type="entry name" value="AhpC/TSA"/>
</dbReference>
<dbReference type="PANTHER" id="PTHR43640:SF1">
    <property type="entry name" value="THIOREDOXIN-DEPENDENT PEROXIREDOXIN"/>
    <property type="match status" value="1"/>
</dbReference>
<organism evidence="6 7">
    <name type="scientific">Actomonas aquatica</name>
    <dbReference type="NCBI Taxonomy" id="2866162"/>
    <lineage>
        <taxon>Bacteria</taxon>
        <taxon>Pseudomonadati</taxon>
        <taxon>Verrucomicrobiota</taxon>
        <taxon>Opitutia</taxon>
        <taxon>Opitutales</taxon>
        <taxon>Opitutaceae</taxon>
        <taxon>Actomonas</taxon>
    </lineage>
</organism>
<dbReference type="Pfam" id="PF08534">
    <property type="entry name" value="Redoxin"/>
    <property type="match status" value="1"/>
</dbReference>
<evidence type="ECO:0000259" key="5">
    <source>
        <dbReference type="PROSITE" id="PS51352"/>
    </source>
</evidence>
<evidence type="ECO:0000256" key="4">
    <source>
        <dbReference type="SAM" id="SignalP"/>
    </source>
</evidence>
<dbReference type="RefSeq" id="WP_221032012.1">
    <property type="nucleotide sequence ID" value="NZ_CP139781.1"/>
</dbReference>
<dbReference type="EMBL" id="CP139781">
    <property type="protein sequence ID" value="WRQ90064.1"/>
    <property type="molecule type" value="Genomic_DNA"/>
</dbReference>
<feature type="domain" description="Thioredoxin" evidence="5">
    <location>
        <begin position="30"/>
        <end position="197"/>
    </location>
</feature>
<dbReference type="Pfam" id="PF00578">
    <property type="entry name" value="AhpC-TSA"/>
    <property type="match status" value="1"/>
</dbReference>
<protein>
    <submittedName>
        <fullName evidence="6">Redoxin domain-containing protein</fullName>
    </submittedName>
</protein>
<dbReference type="Gene3D" id="3.40.30.10">
    <property type="entry name" value="Glutaredoxin"/>
    <property type="match status" value="2"/>
</dbReference>
<evidence type="ECO:0000256" key="2">
    <source>
        <dbReference type="ARBA" id="ARBA00022748"/>
    </source>
</evidence>
<feature type="chain" id="PRO_5046134777" evidence="4">
    <location>
        <begin position="22"/>
        <end position="386"/>
    </location>
</feature>
<comment type="subcellular location">
    <subcellularLocation>
        <location evidence="1">Cell envelope</location>
    </subcellularLocation>
</comment>
<dbReference type="InterPro" id="IPR036249">
    <property type="entry name" value="Thioredoxin-like_sf"/>
</dbReference>